<sequence>MSQAGAEGLQQCATVSICLQPRLPIHVALFSFARRDGNKYVALDVCSAACDGVDQVRRWERLANIAASVLRGPADIHEGQLRRARKALSDLSGLLVNDTAASGCRLHEREHEDITTRAGGRGSRFRRCLTCYSGGAEEAGAQWRVQLALVLAAGQQEQ</sequence>
<keyword evidence="2" id="KW-1185">Reference proteome</keyword>
<protein>
    <submittedName>
        <fullName evidence="1">Uncharacterized protein</fullName>
    </submittedName>
</protein>
<comment type="caution">
    <text evidence="1">The sequence shown here is derived from an EMBL/GenBank/DDBJ whole genome shotgun (WGS) entry which is preliminary data.</text>
</comment>
<dbReference type="InterPro" id="IPR008511">
    <property type="entry name" value="ROH1-like"/>
</dbReference>
<proteinExistence type="predicted"/>
<name>A0A3L6SB64_PANMI</name>
<evidence type="ECO:0000313" key="1">
    <source>
        <dbReference type="EMBL" id="RLN17146.1"/>
    </source>
</evidence>
<evidence type="ECO:0000313" key="2">
    <source>
        <dbReference type="Proteomes" id="UP000275267"/>
    </source>
</evidence>
<accession>A0A3L6SB64</accession>
<dbReference type="STRING" id="4540.A0A3L6SB64"/>
<dbReference type="EMBL" id="PQIB02000005">
    <property type="protein sequence ID" value="RLN17146.1"/>
    <property type="molecule type" value="Genomic_DNA"/>
</dbReference>
<organism evidence="1 2">
    <name type="scientific">Panicum miliaceum</name>
    <name type="common">Proso millet</name>
    <name type="synonym">Broomcorn millet</name>
    <dbReference type="NCBI Taxonomy" id="4540"/>
    <lineage>
        <taxon>Eukaryota</taxon>
        <taxon>Viridiplantae</taxon>
        <taxon>Streptophyta</taxon>
        <taxon>Embryophyta</taxon>
        <taxon>Tracheophyta</taxon>
        <taxon>Spermatophyta</taxon>
        <taxon>Magnoliopsida</taxon>
        <taxon>Liliopsida</taxon>
        <taxon>Poales</taxon>
        <taxon>Poaceae</taxon>
        <taxon>PACMAD clade</taxon>
        <taxon>Panicoideae</taxon>
        <taxon>Panicodae</taxon>
        <taxon>Paniceae</taxon>
        <taxon>Panicinae</taxon>
        <taxon>Panicum</taxon>
        <taxon>Panicum sect. Panicum</taxon>
    </lineage>
</organism>
<dbReference type="Proteomes" id="UP000275267">
    <property type="component" value="Unassembled WGS sequence"/>
</dbReference>
<dbReference type="OrthoDB" id="1878996at2759"/>
<gene>
    <name evidence="1" type="ORF">C2845_PM02G05520</name>
</gene>
<dbReference type="AlphaFoldDB" id="A0A3L6SB64"/>
<dbReference type="Pfam" id="PF05633">
    <property type="entry name" value="ROH1-like"/>
    <property type="match status" value="1"/>
</dbReference>
<reference evidence="2" key="1">
    <citation type="journal article" date="2019" name="Nat. Commun.">
        <title>The genome of broomcorn millet.</title>
        <authorList>
            <person name="Zou C."/>
            <person name="Miki D."/>
            <person name="Li D."/>
            <person name="Tang Q."/>
            <person name="Xiao L."/>
            <person name="Rajput S."/>
            <person name="Deng P."/>
            <person name="Jia W."/>
            <person name="Huang R."/>
            <person name="Zhang M."/>
            <person name="Sun Y."/>
            <person name="Hu J."/>
            <person name="Fu X."/>
            <person name="Schnable P.S."/>
            <person name="Li F."/>
            <person name="Zhang H."/>
            <person name="Feng B."/>
            <person name="Zhu X."/>
            <person name="Liu R."/>
            <person name="Schnable J.C."/>
            <person name="Zhu J.-K."/>
            <person name="Zhang H."/>
        </authorList>
    </citation>
    <scope>NUCLEOTIDE SEQUENCE [LARGE SCALE GENOMIC DNA]</scope>
</reference>